<comment type="caution">
    <text evidence="1">Lacks conserved residue(s) required for the propagation of feature annotation.</text>
</comment>
<comment type="caution">
    <text evidence="3">The sequence shown here is derived from an EMBL/GenBank/DDBJ whole genome shotgun (WGS) entry which is preliminary data.</text>
</comment>
<evidence type="ECO:0000313" key="3">
    <source>
        <dbReference type="EMBL" id="TSC93607.1"/>
    </source>
</evidence>
<gene>
    <name evidence="3" type="ORF">CEN91_189</name>
</gene>
<protein>
    <recommendedName>
        <fullName evidence="2">Response regulatory domain-containing protein</fullName>
    </recommendedName>
</protein>
<dbReference type="InterPro" id="IPR001789">
    <property type="entry name" value="Sig_transdc_resp-reg_receiver"/>
</dbReference>
<feature type="domain" description="Response regulatory" evidence="2">
    <location>
        <begin position="11"/>
        <end position="134"/>
    </location>
</feature>
<evidence type="ECO:0000256" key="1">
    <source>
        <dbReference type="PROSITE-ProRule" id="PRU00169"/>
    </source>
</evidence>
<dbReference type="GO" id="GO:0000160">
    <property type="term" value="P:phosphorelay signal transduction system"/>
    <property type="evidence" value="ECO:0007669"/>
    <property type="project" value="InterPro"/>
</dbReference>
<dbReference type="PROSITE" id="PS50110">
    <property type="entry name" value="RESPONSE_REGULATORY"/>
    <property type="match status" value="1"/>
</dbReference>
<dbReference type="InterPro" id="IPR011006">
    <property type="entry name" value="CheY-like_superfamily"/>
</dbReference>
<organism evidence="3 4">
    <name type="scientific">Candidatus Berkelbacteria bacterium Licking1014_85</name>
    <dbReference type="NCBI Taxonomy" id="2017148"/>
    <lineage>
        <taxon>Bacteria</taxon>
        <taxon>Candidatus Berkelbacteria</taxon>
    </lineage>
</organism>
<dbReference type="EMBL" id="VMGI01000019">
    <property type="protein sequence ID" value="TSC93607.1"/>
    <property type="molecule type" value="Genomic_DNA"/>
</dbReference>
<evidence type="ECO:0000313" key="4">
    <source>
        <dbReference type="Proteomes" id="UP000315589"/>
    </source>
</evidence>
<accession>A0A554LL72</accession>
<sequence>MENETDFSGWDIIICDPDKDVVYQVSCDASRLGFRMITICFDGLDLTKAISEADNPAKTIVISEVRLPPFYDGLEIMEETKKTSQRDMRFIFLTFRGRDEDYIRLLHFPFDVIDYYLIKPFDPVKLQNALTRIIQPTEETPEK</sequence>
<reference evidence="3 4" key="1">
    <citation type="submission" date="2017-07" db="EMBL/GenBank/DDBJ databases">
        <title>Mechanisms for carbon and nitrogen cycling indicate functional differentiation within the Candidate Phyla Radiation.</title>
        <authorList>
            <person name="Danczak R.E."/>
            <person name="Johnston M.D."/>
            <person name="Kenah C."/>
            <person name="Slattery M."/>
            <person name="Wrighton K.C."/>
            <person name="Wilkins M.J."/>
        </authorList>
    </citation>
    <scope>NUCLEOTIDE SEQUENCE [LARGE SCALE GENOMIC DNA]</scope>
    <source>
        <strain evidence="3">Licking1014_85</strain>
    </source>
</reference>
<dbReference type="AlphaFoldDB" id="A0A554LL72"/>
<evidence type="ECO:0000259" key="2">
    <source>
        <dbReference type="PROSITE" id="PS50110"/>
    </source>
</evidence>
<dbReference type="Gene3D" id="3.40.50.2300">
    <property type="match status" value="1"/>
</dbReference>
<proteinExistence type="predicted"/>
<dbReference type="SUPFAM" id="SSF52172">
    <property type="entry name" value="CheY-like"/>
    <property type="match status" value="1"/>
</dbReference>
<dbReference type="Proteomes" id="UP000315589">
    <property type="component" value="Unassembled WGS sequence"/>
</dbReference>
<name>A0A554LL72_9BACT</name>